<keyword evidence="4" id="KW-0159">Chromosome partition</keyword>
<dbReference type="AlphaFoldDB" id="A0AAW2YSW7"/>
<feature type="domain" description="Peptidase C50" evidence="6">
    <location>
        <begin position="148"/>
        <end position="248"/>
    </location>
</feature>
<dbReference type="PROSITE" id="PS51700">
    <property type="entry name" value="SEPARIN"/>
    <property type="match status" value="1"/>
</dbReference>
<evidence type="ECO:0000313" key="7">
    <source>
        <dbReference type="EMBL" id="KAL0479901.1"/>
    </source>
</evidence>
<gene>
    <name evidence="7" type="ORF">AKO1_007369</name>
</gene>
<evidence type="ECO:0000256" key="1">
    <source>
        <dbReference type="ARBA" id="ARBA00000451"/>
    </source>
</evidence>
<name>A0AAW2YSW7_9EUKA</name>
<dbReference type="EC" id="3.4.22.49" evidence="2"/>
<dbReference type="EMBL" id="JAOPGA020000605">
    <property type="protein sequence ID" value="KAL0479901.1"/>
    <property type="molecule type" value="Genomic_DNA"/>
</dbReference>
<feature type="non-terminal residue" evidence="7">
    <location>
        <position position="321"/>
    </location>
</feature>
<dbReference type="GO" id="GO:0005737">
    <property type="term" value="C:cytoplasm"/>
    <property type="evidence" value="ECO:0007669"/>
    <property type="project" value="TreeGrafter"/>
</dbReference>
<reference evidence="7 8" key="1">
    <citation type="submission" date="2024-03" db="EMBL/GenBank/DDBJ databases">
        <title>The Acrasis kona genome and developmental transcriptomes reveal deep origins of eukaryotic multicellular pathways.</title>
        <authorList>
            <person name="Sheikh S."/>
            <person name="Fu C.-J."/>
            <person name="Brown M.W."/>
            <person name="Baldauf S.L."/>
        </authorList>
    </citation>
    <scope>NUCLEOTIDE SEQUENCE [LARGE SCALE GENOMIC DNA]</scope>
    <source>
        <strain evidence="7 8">ATCC MYA-3509</strain>
    </source>
</reference>
<evidence type="ECO:0000256" key="3">
    <source>
        <dbReference type="ARBA" id="ARBA00022801"/>
    </source>
</evidence>
<dbReference type="Proteomes" id="UP001431209">
    <property type="component" value="Unassembled WGS sequence"/>
</dbReference>
<organism evidence="7 8">
    <name type="scientific">Acrasis kona</name>
    <dbReference type="NCBI Taxonomy" id="1008807"/>
    <lineage>
        <taxon>Eukaryota</taxon>
        <taxon>Discoba</taxon>
        <taxon>Heterolobosea</taxon>
        <taxon>Tetramitia</taxon>
        <taxon>Eutetramitia</taxon>
        <taxon>Acrasidae</taxon>
        <taxon>Acrasis</taxon>
    </lineage>
</organism>
<dbReference type="Pfam" id="PF03568">
    <property type="entry name" value="Separin_C"/>
    <property type="match status" value="1"/>
</dbReference>
<dbReference type="PANTHER" id="PTHR12792">
    <property type="entry name" value="EXTRA SPINDLE POLES 1-RELATED"/>
    <property type="match status" value="1"/>
</dbReference>
<evidence type="ECO:0000256" key="2">
    <source>
        <dbReference type="ARBA" id="ARBA00012489"/>
    </source>
</evidence>
<comment type="caution">
    <text evidence="7">The sequence shown here is derived from an EMBL/GenBank/DDBJ whole genome shotgun (WGS) entry which is preliminary data.</text>
</comment>
<comment type="catalytic activity">
    <reaction evidence="1">
        <text>All bonds known to be hydrolyzed by this endopeptidase have arginine in P1 and an acidic residue in P4. P6 is often occupied by an acidic residue or by a hydroxy-amino-acid residue, the phosphorylation of which enhances cleavage.</text>
        <dbReference type="EC" id="3.4.22.49"/>
    </reaction>
</comment>
<feature type="compositionally biased region" description="Polar residues" evidence="5">
    <location>
        <begin position="36"/>
        <end position="46"/>
    </location>
</feature>
<keyword evidence="3" id="KW-0378">Hydrolase</keyword>
<accession>A0AAW2YSW7</accession>
<evidence type="ECO:0000256" key="5">
    <source>
        <dbReference type="SAM" id="MobiDB-lite"/>
    </source>
</evidence>
<evidence type="ECO:0000259" key="6">
    <source>
        <dbReference type="PROSITE" id="PS51700"/>
    </source>
</evidence>
<protein>
    <recommendedName>
        <fullName evidence="2">separase</fullName>
        <ecNumber evidence="2">3.4.22.49</ecNumber>
    </recommendedName>
</protein>
<dbReference type="PANTHER" id="PTHR12792:SF0">
    <property type="entry name" value="SEPARIN"/>
    <property type="match status" value="1"/>
</dbReference>
<sequence>MNLDVSVERDVVLMICKRFYEVFCNLFNAEQTATVGSPHKQTQPTIETAPTPVHVPGPTPVRSRSTRPSTARKIRVTSDAPAPRVRRRVVGMTMVKALAKTNELLFKRGHSVLVIDKLLQKLPIESIPSLRSHSLSRIPSLHLLPRLLSNSNRLVDANDSFYVLNPGGDLKPQKYLEEFFQKYEGISGTQPNSEQIYKALQEKDLYIFCGHGAGENYYNVDQVKRLNKCAVSILMGCSSAALTENGEYEPSGTVLSYLLAGSPCVIGNLWDVTDGDCDRYTYAMLDMWFSGSNNLSECMVKAREECKMKYLMGAAAVCYGL</sequence>
<dbReference type="GO" id="GO:0005634">
    <property type="term" value="C:nucleus"/>
    <property type="evidence" value="ECO:0007669"/>
    <property type="project" value="InterPro"/>
</dbReference>
<evidence type="ECO:0000313" key="8">
    <source>
        <dbReference type="Proteomes" id="UP001431209"/>
    </source>
</evidence>
<keyword evidence="8" id="KW-1185">Reference proteome</keyword>
<evidence type="ECO:0000256" key="4">
    <source>
        <dbReference type="ARBA" id="ARBA00022829"/>
    </source>
</evidence>
<feature type="region of interest" description="Disordered" evidence="5">
    <location>
        <begin position="36"/>
        <end position="70"/>
    </location>
</feature>
<dbReference type="GO" id="GO:0006508">
    <property type="term" value="P:proteolysis"/>
    <property type="evidence" value="ECO:0007669"/>
    <property type="project" value="InterPro"/>
</dbReference>
<dbReference type="InterPro" id="IPR005314">
    <property type="entry name" value="Peptidase_C50"/>
</dbReference>
<dbReference type="GO" id="GO:0051307">
    <property type="term" value="P:meiotic chromosome separation"/>
    <property type="evidence" value="ECO:0007669"/>
    <property type="project" value="TreeGrafter"/>
</dbReference>
<dbReference type="GO" id="GO:0004197">
    <property type="term" value="F:cysteine-type endopeptidase activity"/>
    <property type="evidence" value="ECO:0007669"/>
    <property type="project" value="InterPro"/>
</dbReference>
<dbReference type="InterPro" id="IPR030397">
    <property type="entry name" value="SEPARIN_core_dom"/>
</dbReference>
<dbReference type="GO" id="GO:0072686">
    <property type="term" value="C:mitotic spindle"/>
    <property type="evidence" value="ECO:0007669"/>
    <property type="project" value="TreeGrafter"/>
</dbReference>
<proteinExistence type="predicted"/>